<organism evidence="1 2">
    <name type="scientific">Stephania yunnanensis</name>
    <dbReference type="NCBI Taxonomy" id="152371"/>
    <lineage>
        <taxon>Eukaryota</taxon>
        <taxon>Viridiplantae</taxon>
        <taxon>Streptophyta</taxon>
        <taxon>Embryophyta</taxon>
        <taxon>Tracheophyta</taxon>
        <taxon>Spermatophyta</taxon>
        <taxon>Magnoliopsida</taxon>
        <taxon>Ranunculales</taxon>
        <taxon>Menispermaceae</taxon>
        <taxon>Menispermoideae</taxon>
        <taxon>Cissampelideae</taxon>
        <taxon>Stephania</taxon>
    </lineage>
</organism>
<accession>A0AAP0J8N5</accession>
<dbReference type="EMBL" id="JBBNAF010000007">
    <property type="protein sequence ID" value="KAK9128685.1"/>
    <property type="molecule type" value="Genomic_DNA"/>
</dbReference>
<reference evidence="1 2" key="1">
    <citation type="submission" date="2024-01" db="EMBL/GenBank/DDBJ databases">
        <title>Genome assemblies of Stephania.</title>
        <authorList>
            <person name="Yang L."/>
        </authorList>
    </citation>
    <scope>NUCLEOTIDE SEQUENCE [LARGE SCALE GENOMIC DNA]</scope>
    <source>
        <strain evidence="1">YNDBR</strain>
        <tissue evidence="1">Leaf</tissue>
    </source>
</reference>
<sequence>MPYLYQGAALLVPRRNLARAKGVRQGITLLVPKEPAKARPCSCQRARRSLAFAKGIYQGATLLMPRRGLAHDKGRARARAKVQPRLRSSTVPRGVLRRDLVHACALPHPSRMQPNLMEPSESSETRLFARFLAAQPSLLGSCY</sequence>
<dbReference type="Proteomes" id="UP001420932">
    <property type="component" value="Unassembled WGS sequence"/>
</dbReference>
<proteinExistence type="predicted"/>
<comment type="caution">
    <text evidence="1">The sequence shown here is derived from an EMBL/GenBank/DDBJ whole genome shotgun (WGS) entry which is preliminary data.</text>
</comment>
<evidence type="ECO:0000313" key="1">
    <source>
        <dbReference type="EMBL" id="KAK9128685.1"/>
    </source>
</evidence>
<keyword evidence="2" id="KW-1185">Reference proteome</keyword>
<dbReference type="AlphaFoldDB" id="A0AAP0J8N5"/>
<gene>
    <name evidence="1" type="ORF">Syun_017482</name>
</gene>
<evidence type="ECO:0000313" key="2">
    <source>
        <dbReference type="Proteomes" id="UP001420932"/>
    </source>
</evidence>
<name>A0AAP0J8N5_9MAGN</name>
<protein>
    <submittedName>
        <fullName evidence="1">Uncharacterized protein</fullName>
    </submittedName>
</protein>